<keyword evidence="1" id="KW-0472">Membrane</keyword>
<dbReference type="Pfam" id="PF04246">
    <property type="entry name" value="RseC_MucC"/>
    <property type="match status" value="1"/>
</dbReference>
<proteinExistence type="predicted"/>
<evidence type="ECO:0000313" key="3">
    <source>
        <dbReference type="Proteomes" id="UP000824208"/>
    </source>
</evidence>
<reference evidence="2" key="1">
    <citation type="journal article" date="2021" name="PeerJ">
        <title>Extensive microbial diversity within the chicken gut microbiome revealed by metagenomics and culture.</title>
        <authorList>
            <person name="Gilroy R."/>
            <person name="Ravi A."/>
            <person name="Getino M."/>
            <person name="Pursley I."/>
            <person name="Horton D.L."/>
            <person name="Alikhan N.F."/>
            <person name="Baker D."/>
            <person name="Gharbi K."/>
            <person name="Hall N."/>
            <person name="Watson M."/>
            <person name="Adriaenssens E.M."/>
            <person name="Foster-Nyarko E."/>
            <person name="Jarju S."/>
            <person name="Secka A."/>
            <person name="Antonio M."/>
            <person name="Oren A."/>
            <person name="Chaudhuri R.R."/>
            <person name="La Ragione R."/>
            <person name="Hildebrand F."/>
            <person name="Pallen M.J."/>
        </authorList>
    </citation>
    <scope>NUCLEOTIDE SEQUENCE</scope>
    <source>
        <strain evidence="2">CHK189-11263</strain>
    </source>
</reference>
<accession>A0A9D2S5S4</accession>
<dbReference type="InterPro" id="IPR007359">
    <property type="entry name" value="SigmaE_reg_RseC_MucC"/>
</dbReference>
<reference evidence="2" key="2">
    <citation type="submission" date="2021-04" db="EMBL/GenBank/DDBJ databases">
        <authorList>
            <person name="Gilroy R."/>
        </authorList>
    </citation>
    <scope>NUCLEOTIDE SEQUENCE</scope>
    <source>
        <strain evidence="2">CHK189-11263</strain>
    </source>
</reference>
<evidence type="ECO:0000256" key="1">
    <source>
        <dbReference type="SAM" id="Phobius"/>
    </source>
</evidence>
<dbReference type="PANTHER" id="PTHR35867">
    <property type="entry name" value="PROTEIN RSEC"/>
    <property type="match status" value="1"/>
</dbReference>
<dbReference type="AlphaFoldDB" id="A0A9D2S5S4"/>
<name>A0A9D2S5S4_9FIRM</name>
<dbReference type="Proteomes" id="UP000824208">
    <property type="component" value="Unassembled WGS sequence"/>
</dbReference>
<keyword evidence="1" id="KW-0812">Transmembrane</keyword>
<sequence length="141" mass="14623">MEQTARVTRLMGAGLAEIAVKRKSACGHDCATCAGKCSELLVESEVKAVASNPLHAQPGDTVRVESRTGQVLQIAAVVYLVPLLLFFVFCFAGAGITGRESVGLALGGLGFALGIALAVALNGVVRRHNKTTFAITAIEGR</sequence>
<dbReference type="EMBL" id="DWYC01000094">
    <property type="protein sequence ID" value="HJB58018.1"/>
    <property type="molecule type" value="Genomic_DNA"/>
</dbReference>
<feature type="transmembrane region" description="Helical" evidence="1">
    <location>
        <begin position="71"/>
        <end position="96"/>
    </location>
</feature>
<keyword evidence="1" id="KW-1133">Transmembrane helix</keyword>
<dbReference type="PANTHER" id="PTHR35867:SF1">
    <property type="entry name" value="PROTEIN RSEC"/>
    <property type="match status" value="1"/>
</dbReference>
<evidence type="ECO:0000313" key="2">
    <source>
        <dbReference type="EMBL" id="HJB58018.1"/>
    </source>
</evidence>
<protein>
    <submittedName>
        <fullName evidence="2">SoxR reducing system RseC family protein</fullName>
    </submittedName>
</protein>
<comment type="caution">
    <text evidence="2">The sequence shown here is derived from an EMBL/GenBank/DDBJ whole genome shotgun (WGS) entry which is preliminary data.</text>
</comment>
<feature type="transmembrane region" description="Helical" evidence="1">
    <location>
        <begin position="102"/>
        <end position="125"/>
    </location>
</feature>
<gene>
    <name evidence="2" type="ORF">H9714_10770</name>
</gene>
<organism evidence="2 3">
    <name type="scientific">Candidatus Flavonifractor intestinipullorum</name>
    <dbReference type="NCBI Taxonomy" id="2838587"/>
    <lineage>
        <taxon>Bacteria</taxon>
        <taxon>Bacillati</taxon>
        <taxon>Bacillota</taxon>
        <taxon>Clostridia</taxon>
        <taxon>Eubacteriales</taxon>
        <taxon>Oscillospiraceae</taxon>
        <taxon>Flavonifractor</taxon>
    </lineage>
</organism>